<dbReference type="PANTHER" id="PTHR30537:SF35">
    <property type="entry name" value="TRANSCRIPTIONAL REGULATORY PROTEIN"/>
    <property type="match status" value="1"/>
</dbReference>
<dbReference type="GO" id="GO:0043565">
    <property type="term" value="F:sequence-specific DNA binding"/>
    <property type="evidence" value="ECO:0007669"/>
    <property type="project" value="TreeGrafter"/>
</dbReference>
<dbReference type="InterPro" id="IPR005119">
    <property type="entry name" value="LysR_subst-bd"/>
</dbReference>
<dbReference type="RefSeq" id="WP_080522711.1">
    <property type="nucleotide sequence ID" value="NZ_LPUF01000001.1"/>
</dbReference>
<sequence length="311" mass="35081">MDKLKNMQVFCRIVELGTFAAVAREMDVSAMMISKYMRSLENSLGISLINRKTRQLYVTELGQAYYRQCKQILEDLTDLESSIVESGKLVKGVLKINAPIDFGGIYMLPVINAYQQKYPEVDVLMSLDNTFVNLRSGKYDISIVVTDRLDQGVVARKIAQTSLCTYASPDYLQRFGTPETIEDLAAHKCLHYLDTPHADAWVFNKGQERIEIRPKWIFASNNGGALCQAASLGMGIVRSPALSVRRYVQSGELVEILEDFKLPTLSVYATYLQRNYYPAKISTFIDFLVDSFLDKGHTKNKETGKHTGQSK</sequence>
<dbReference type="InterPro" id="IPR058163">
    <property type="entry name" value="LysR-type_TF_proteobact-type"/>
</dbReference>
<reference evidence="6 7" key="1">
    <citation type="submission" date="2015-12" db="EMBL/GenBank/DDBJ databases">
        <authorList>
            <person name="Shamseldin A."/>
            <person name="Moawad H."/>
            <person name="Abd El-Rahim W.M."/>
            <person name="Sadowsky M.J."/>
        </authorList>
    </citation>
    <scope>NUCLEOTIDE SEQUENCE [LARGE SCALE GENOMIC DNA]</scope>
    <source>
        <strain evidence="6 7">WF1</strain>
    </source>
</reference>
<dbReference type="GO" id="GO:0006351">
    <property type="term" value="P:DNA-templated transcription"/>
    <property type="evidence" value="ECO:0007669"/>
    <property type="project" value="TreeGrafter"/>
</dbReference>
<dbReference type="InterPro" id="IPR036388">
    <property type="entry name" value="WH-like_DNA-bd_sf"/>
</dbReference>
<protein>
    <submittedName>
        <fullName evidence="6">LysR family transcriptional regulator</fullName>
    </submittedName>
</protein>
<dbReference type="PROSITE" id="PS50931">
    <property type="entry name" value="HTH_LYSR"/>
    <property type="match status" value="1"/>
</dbReference>
<dbReference type="EMBL" id="LPUF01000001">
    <property type="protein sequence ID" value="OQK18107.1"/>
    <property type="molecule type" value="Genomic_DNA"/>
</dbReference>
<gene>
    <name evidence="6" type="ORF">AU255_09760</name>
</gene>
<dbReference type="InterPro" id="IPR036390">
    <property type="entry name" value="WH_DNA-bd_sf"/>
</dbReference>
<keyword evidence="4" id="KW-0804">Transcription</keyword>
<dbReference type="PANTHER" id="PTHR30537">
    <property type="entry name" value="HTH-TYPE TRANSCRIPTIONAL REGULATOR"/>
    <property type="match status" value="1"/>
</dbReference>
<evidence type="ECO:0000256" key="2">
    <source>
        <dbReference type="ARBA" id="ARBA00023015"/>
    </source>
</evidence>
<evidence type="ECO:0000256" key="4">
    <source>
        <dbReference type="ARBA" id="ARBA00023163"/>
    </source>
</evidence>
<organism evidence="6 7">
    <name type="scientific">Methyloprofundus sedimenti</name>
    <dbReference type="NCBI Taxonomy" id="1420851"/>
    <lineage>
        <taxon>Bacteria</taxon>
        <taxon>Pseudomonadati</taxon>
        <taxon>Pseudomonadota</taxon>
        <taxon>Gammaproteobacteria</taxon>
        <taxon>Methylococcales</taxon>
        <taxon>Methylococcaceae</taxon>
        <taxon>Methyloprofundus</taxon>
    </lineage>
</organism>
<accession>A0A1V8M9A5</accession>
<comment type="similarity">
    <text evidence="1">Belongs to the LysR transcriptional regulatory family.</text>
</comment>
<dbReference type="STRING" id="1420851.AU255_09760"/>
<feature type="domain" description="HTH lysR-type" evidence="5">
    <location>
        <begin position="1"/>
        <end position="59"/>
    </location>
</feature>
<dbReference type="Pfam" id="PF00126">
    <property type="entry name" value="HTH_1"/>
    <property type="match status" value="1"/>
</dbReference>
<dbReference type="InterPro" id="IPR000847">
    <property type="entry name" value="LysR_HTH_N"/>
</dbReference>
<keyword evidence="3" id="KW-0238">DNA-binding</keyword>
<dbReference type="Proteomes" id="UP000191980">
    <property type="component" value="Unassembled WGS sequence"/>
</dbReference>
<dbReference type="SUPFAM" id="SSF53850">
    <property type="entry name" value="Periplasmic binding protein-like II"/>
    <property type="match status" value="1"/>
</dbReference>
<keyword evidence="2" id="KW-0805">Transcription regulation</keyword>
<dbReference type="Gene3D" id="3.40.190.290">
    <property type="match status" value="1"/>
</dbReference>
<comment type="caution">
    <text evidence="6">The sequence shown here is derived from an EMBL/GenBank/DDBJ whole genome shotgun (WGS) entry which is preliminary data.</text>
</comment>
<dbReference type="Pfam" id="PF03466">
    <property type="entry name" value="LysR_substrate"/>
    <property type="match status" value="1"/>
</dbReference>
<dbReference type="OrthoDB" id="9110639at2"/>
<evidence type="ECO:0000256" key="3">
    <source>
        <dbReference type="ARBA" id="ARBA00023125"/>
    </source>
</evidence>
<proteinExistence type="inferred from homology"/>
<name>A0A1V8M9A5_9GAMM</name>
<evidence type="ECO:0000313" key="6">
    <source>
        <dbReference type="EMBL" id="OQK18107.1"/>
    </source>
</evidence>
<dbReference type="CDD" id="cd08422">
    <property type="entry name" value="PBP2_CrgA_like"/>
    <property type="match status" value="1"/>
</dbReference>
<dbReference type="GO" id="GO:0003700">
    <property type="term" value="F:DNA-binding transcription factor activity"/>
    <property type="evidence" value="ECO:0007669"/>
    <property type="project" value="InterPro"/>
</dbReference>
<evidence type="ECO:0000313" key="7">
    <source>
        <dbReference type="Proteomes" id="UP000191980"/>
    </source>
</evidence>
<evidence type="ECO:0000259" key="5">
    <source>
        <dbReference type="PROSITE" id="PS50931"/>
    </source>
</evidence>
<dbReference type="Gene3D" id="1.10.10.10">
    <property type="entry name" value="Winged helix-like DNA-binding domain superfamily/Winged helix DNA-binding domain"/>
    <property type="match status" value="1"/>
</dbReference>
<dbReference type="SUPFAM" id="SSF46785">
    <property type="entry name" value="Winged helix' DNA-binding domain"/>
    <property type="match status" value="1"/>
</dbReference>
<keyword evidence="7" id="KW-1185">Reference proteome</keyword>
<dbReference type="AlphaFoldDB" id="A0A1V8M9A5"/>
<evidence type="ECO:0000256" key="1">
    <source>
        <dbReference type="ARBA" id="ARBA00009437"/>
    </source>
</evidence>
<dbReference type="FunFam" id="1.10.10.10:FF:000001">
    <property type="entry name" value="LysR family transcriptional regulator"/>
    <property type="match status" value="1"/>
</dbReference>